<comment type="function">
    <text evidence="11">Catalyzes the phosphorylation of the hydroxyl group of 4-methyl-5-beta-hydroxyethylthiazole (THZ).</text>
</comment>
<dbReference type="EC" id="2.7.1.50" evidence="11"/>
<dbReference type="InterPro" id="IPR029056">
    <property type="entry name" value="Ribokinase-like"/>
</dbReference>
<proteinExistence type="inferred from homology"/>
<evidence type="ECO:0000256" key="5">
    <source>
        <dbReference type="ARBA" id="ARBA00022723"/>
    </source>
</evidence>
<evidence type="ECO:0000313" key="12">
    <source>
        <dbReference type="EMBL" id="SHI99290.1"/>
    </source>
</evidence>
<keyword evidence="10 11" id="KW-0784">Thiamine biosynthesis</keyword>
<evidence type="ECO:0000256" key="3">
    <source>
        <dbReference type="ARBA" id="ARBA00004868"/>
    </source>
</evidence>
<evidence type="ECO:0000256" key="9">
    <source>
        <dbReference type="ARBA" id="ARBA00022842"/>
    </source>
</evidence>
<keyword evidence="13" id="KW-1185">Reference proteome</keyword>
<keyword evidence="8 11" id="KW-0067">ATP-binding</keyword>
<organism evidence="12 13">
    <name type="scientific">Clostridium amylolyticum</name>
    <dbReference type="NCBI Taxonomy" id="1121298"/>
    <lineage>
        <taxon>Bacteria</taxon>
        <taxon>Bacillati</taxon>
        <taxon>Bacillota</taxon>
        <taxon>Clostridia</taxon>
        <taxon>Eubacteriales</taxon>
        <taxon>Clostridiaceae</taxon>
        <taxon>Clostridium</taxon>
    </lineage>
</organism>
<evidence type="ECO:0000256" key="10">
    <source>
        <dbReference type="ARBA" id="ARBA00022977"/>
    </source>
</evidence>
<gene>
    <name evidence="11" type="primary">thiM</name>
    <name evidence="12" type="ORF">SAMN05444401_2018</name>
</gene>
<dbReference type="Proteomes" id="UP000184080">
    <property type="component" value="Unassembled WGS sequence"/>
</dbReference>
<dbReference type="UniPathway" id="UPA00060">
    <property type="reaction ID" value="UER00139"/>
</dbReference>
<evidence type="ECO:0000256" key="8">
    <source>
        <dbReference type="ARBA" id="ARBA00022840"/>
    </source>
</evidence>
<dbReference type="GO" id="GO:0004417">
    <property type="term" value="F:hydroxyethylthiazole kinase activity"/>
    <property type="evidence" value="ECO:0007669"/>
    <property type="project" value="UniProtKB-UniRule"/>
</dbReference>
<keyword evidence="7 11" id="KW-0418">Kinase</keyword>
<dbReference type="NCBIfam" id="NF006830">
    <property type="entry name" value="PRK09355.1"/>
    <property type="match status" value="1"/>
</dbReference>
<comment type="caution">
    <text evidence="11">Lacks conserved residue(s) required for the propagation of feature annotation.</text>
</comment>
<keyword evidence="9 11" id="KW-0460">Magnesium</keyword>
<dbReference type="Pfam" id="PF02110">
    <property type="entry name" value="HK"/>
    <property type="match status" value="1"/>
</dbReference>
<reference evidence="12 13" key="1">
    <citation type="submission" date="2016-11" db="EMBL/GenBank/DDBJ databases">
        <authorList>
            <person name="Jaros S."/>
            <person name="Januszkiewicz K."/>
            <person name="Wedrychowicz H."/>
        </authorList>
    </citation>
    <scope>NUCLEOTIDE SEQUENCE [LARGE SCALE GENOMIC DNA]</scope>
    <source>
        <strain evidence="12 13">DSM 21864</strain>
    </source>
</reference>
<comment type="pathway">
    <text evidence="3 11">Cofactor biosynthesis; thiamine diphosphate biosynthesis; 4-methyl-5-(2-phosphoethyl)-thiazole from 5-(2-hydroxyethyl)-4-methylthiazole: step 1/1.</text>
</comment>
<comment type="cofactor">
    <cofactor evidence="2 11">
        <name>Mg(2+)</name>
        <dbReference type="ChEBI" id="CHEBI:18420"/>
    </cofactor>
</comment>
<dbReference type="CDD" id="cd01170">
    <property type="entry name" value="THZ_kinase"/>
    <property type="match status" value="1"/>
</dbReference>
<dbReference type="STRING" id="1121298.SAMN05444401_2018"/>
<dbReference type="SUPFAM" id="SSF53613">
    <property type="entry name" value="Ribokinase-like"/>
    <property type="match status" value="1"/>
</dbReference>
<evidence type="ECO:0000313" key="13">
    <source>
        <dbReference type="Proteomes" id="UP000184080"/>
    </source>
</evidence>
<comment type="similarity">
    <text evidence="11">Belongs to the Thz kinase family.</text>
</comment>
<keyword evidence="6 11" id="KW-0547">Nucleotide-binding</keyword>
<dbReference type="PIRSF" id="PIRSF000513">
    <property type="entry name" value="Thz_kinase"/>
    <property type="match status" value="1"/>
</dbReference>
<dbReference type="GO" id="GO:0009229">
    <property type="term" value="P:thiamine diphosphate biosynthetic process"/>
    <property type="evidence" value="ECO:0007669"/>
    <property type="project" value="UniProtKB-UniRule"/>
</dbReference>
<keyword evidence="4 11" id="KW-0808">Transferase</keyword>
<dbReference type="RefSeq" id="WP_073006047.1">
    <property type="nucleotide sequence ID" value="NZ_FQZO01000002.1"/>
</dbReference>
<dbReference type="EMBL" id="FQZO01000002">
    <property type="protein sequence ID" value="SHI99290.1"/>
    <property type="molecule type" value="Genomic_DNA"/>
</dbReference>
<feature type="binding site" evidence="11">
    <location>
        <position position="171"/>
    </location>
    <ligand>
        <name>ATP</name>
        <dbReference type="ChEBI" id="CHEBI:30616"/>
    </ligand>
</feature>
<evidence type="ECO:0000256" key="4">
    <source>
        <dbReference type="ARBA" id="ARBA00022679"/>
    </source>
</evidence>
<protein>
    <recommendedName>
        <fullName evidence="11">Hydroxyethylthiazole kinase</fullName>
        <ecNumber evidence="11">2.7.1.50</ecNumber>
    </recommendedName>
    <alternativeName>
        <fullName evidence="11">4-methyl-5-beta-hydroxyethylthiazole kinase</fullName>
        <shortName evidence="11">TH kinase</shortName>
        <shortName evidence="11">Thz kinase</shortName>
    </alternativeName>
</protein>
<dbReference type="PRINTS" id="PR01099">
    <property type="entry name" value="HYETHTZKNASE"/>
</dbReference>
<accession>A0A1M6FNN3</accession>
<evidence type="ECO:0000256" key="6">
    <source>
        <dbReference type="ARBA" id="ARBA00022741"/>
    </source>
</evidence>
<dbReference type="OrthoDB" id="9778146at2"/>
<comment type="catalytic activity">
    <reaction evidence="1 11">
        <text>5-(2-hydroxyethyl)-4-methylthiazole + ATP = 4-methyl-5-(2-phosphooxyethyl)-thiazole + ADP + H(+)</text>
        <dbReference type="Rhea" id="RHEA:24212"/>
        <dbReference type="ChEBI" id="CHEBI:15378"/>
        <dbReference type="ChEBI" id="CHEBI:17957"/>
        <dbReference type="ChEBI" id="CHEBI:30616"/>
        <dbReference type="ChEBI" id="CHEBI:58296"/>
        <dbReference type="ChEBI" id="CHEBI:456216"/>
        <dbReference type="EC" id="2.7.1.50"/>
    </reaction>
</comment>
<dbReference type="AlphaFoldDB" id="A0A1M6FNN3"/>
<dbReference type="GO" id="GO:0005524">
    <property type="term" value="F:ATP binding"/>
    <property type="evidence" value="ECO:0007669"/>
    <property type="project" value="UniProtKB-UniRule"/>
</dbReference>
<dbReference type="GO" id="GO:0000287">
    <property type="term" value="F:magnesium ion binding"/>
    <property type="evidence" value="ECO:0007669"/>
    <property type="project" value="UniProtKB-UniRule"/>
</dbReference>
<dbReference type="Gene3D" id="3.40.1190.20">
    <property type="match status" value="1"/>
</dbReference>
<dbReference type="InterPro" id="IPR000417">
    <property type="entry name" value="Hyethyz_kinase"/>
</dbReference>
<evidence type="ECO:0000256" key="1">
    <source>
        <dbReference type="ARBA" id="ARBA00001771"/>
    </source>
</evidence>
<evidence type="ECO:0000256" key="2">
    <source>
        <dbReference type="ARBA" id="ARBA00001946"/>
    </source>
</evidence>
<dbReference type="GO" id="GO:0009228">
    <property type="term" value="P:thiamine biosynthetic process"/>
    <property type="evidence" value="ECO:0007669"/>
    <property type="project" value="UniProtKB-KW"/>
</dbReference>
<evidence type="ECO:0000256" key="7">
    <source>
        <dbReference type="ARBA" id="ARBA00022777"/>
    </source>
</evidence>
<feature type="binding site" evidence="11">
    <location>
        <position position="125"/>
    </location>
    <ligand>
        <name>ATP</name>
        <dbReference type="ChEBI" id="CHEBI:30616"/>
    </ligand>
</feature>
<dbReference type="HAMAP" id="MF_00228">
    <property type="entry name" value="Thz_kinase"/>
    <property type="match status" value="1"/>
</dbReference>
<evidence type="ECO:0000256" key="11">
    <source>
        <dbReference type="HAMAP-Rule" id="MF_00228"/>
    </source>
</evidence>
<feature type="binding site" evidence="11">
    <location>
        <position position="198"/>
    </location>
    <ligand>
        <name>substrate</name>
    </ligand>
</feature>
<name>A0A1M6FNN3_9CLOT</name>
<keyword evidence="5 11" id="KW-0479">Metal-binding</keyword>
<sequence>MSIVESIARILDMKYHKENPLVCFITNHVTELDLVDACLSIGGSPVLTDEISETHEMVEYAKVDAVMINTGTINREYLDIMVNTGKQANAYKVPVILDPAAISASSFRLNAFQRILNEVDIDIIKGNLGEIKSILGYEAKSKGIDSFEEENDAEKYCIELAEKRKCITVMTGKEDIITDGKRIVKIQNGNPRLKLICGAGSTIGSLISVFAGYSKDYFLSSVLGVAMMGIAGEIAEDRLKKGEGNRTFKQYLHDAISLMTSEDIVKYARITEI</sequence>